<dbReference type="InterPro" id="IPR043130">
    <property type="entry name" value="CDP-OH_PTrfase_TM_dom"/>
</dbReference>
<feature type="transmembrane region" description="Helical" evidence="4">
    <location>
        <begin position="216"/>
        <end position="235"/>
    </location>
</feature>
<dbReference type="InterPro" id="IPR004821">
    <property type="entry name" value="Cyt_trans-like"/>
</dbReference>
<dbReference type="NCBIfam" id="TIGR00125">
    <property type="entry name" value="cyt_tran_rel"/>
    <property type="match status" value="1"/>
</dbReference>
<comment type="subcellular location">
    <subcellularLocation>
        <location evidence="1">Membrane</location>
    </subcellularLocation>
</comment>
<dbReference type="SUPFAM" id="SSF52374">
    <property type="entry name" value="Nucleotidylyl transferase"/>
    <property type="match status" value="1"/>
</dbReference>
<feature type="transmembrane region" description="Helical" evidence="4">
    <location>
        <begin position="72"/>
        <end position="91"/>
    </location>
</feature>
<dbReference type="PROSITE" id="PS00379">
    <property type="entry name" value="CDP_ALCOHOL_P_TRANSF"/>
    <property type="match status" value="1"/>
</dbReference>
<feature type="transmembrane region" description="Helical" evidence="4">
    <location>
        <begin position="296"/>
        <end position="320"/>
    </location>
</feature>
<dbReference type="Gene3D" id="1.20.120.1760">
    <property type="match status" value="1"/>
</dbReference>
<feature type="transmembrane region" description="Helical" evidence="4">
    <location>
        <begin position="175"/>
        <end position="196"/>
    </location>
</feature>
<feature type="transmembrane region" description="Helical" evidence="4">
    <location>
        <begin position="266"/>
        <end position="284"/>
    </location>
</feature>
<dbReference type="PANTHER" id="PTHR10414">
    <property type="entry name" value="ETHANOLAMINEPHOSPHOTRANSFERASE"/>
    <property type="match status" value="1"/>
</dbReference>
<dbReference type="KEGG" id="vg:80518199"/>
<dbReference type="Pfam" id="PF01066">
    <property type="entry name" value="CDP-OH_P_transf"/>
    <property type="match status" value="1"/>
</dbReference>
<evidence type="ECO:0000256" key="2">
    <source>
        <dbReference type="ARBA" id="ARBA00022679"/>
    </source>
</evidence>
<reference evidence="6" key="1">
    <citation type="submission" date="2017-01" db="EMBL/GenBank/DDBJ databases">
        <authorList>
            <person name="Assis F.L."/>
            <person name="Abrahao J.S."/>
            <person name="Silva L."/>
            <person name="Khalil J.B."/>
            <person name="Rodrigues R."/>
            <person name="Silva L.S."/>
            <person name="Arantes T."/>
            <person name="Boratto P."/>
            <person name="Andrade M."/>
            <person name="Kroon E.G."/>
            <person name="Ribeiro B."/>
            <person name="Bergier I."/>
            <person name="Seligmann H."/>
            <person name="Ghigo E."/>
            <person name="Colson P."/>
            <person name="Levasseur A."/>
            <person name="Raoult D."/>
            <person name="Scola B.L."/>
        </authorList>
    </citation>
    <scope>NUCLEOTIDE SEQUENCE</scope>
    <source>
        <strain evidence="6">Soda lake</strain>
    </source>
</reference>
<keyword evidence="4" id="KW-1133">Transmembrane helix</keyword>
<evidence type="ECO:0000256" key="1">
    <source>
        <dbReference type="ARBA" id="ARBA00004370"/>
    </source>
</evidence>
<dbReference type="InterPro" id="IPR000462">
    <property type="entry name" value="CDP-OH_P_trans"/>
</dbReference>
<dbReference type="InterPro" id="IPR048254">
    <property type="entry name" value="CDP_ALCOHOL_P_TRANSF_CS"/>
</dbReference>
<dbReference type="RefSeq" id="YP_010781435.1">
    <property type="nucleotide sequence ID" value="NC_075039.1"/>
</dbReference>
<keyword evidence="6" id="KW-0548">Nucleotidyltransferase</keyword>
<feature type="transmembrane region" description="Helical" evidence="4">
    <location>
        <begin position="46"/>
        <end position="65"/>
    </location>
</feature>
<keyword evidence="3 4" id="KW-0472">Membrane</keyword>
<feature type="domain" description="Cytidyltransferase-like" evidence="5">
    <location>
        <begin position="341"/>
        <end position="465"/>
    </location>
</feature>
<dbReference type="PANTHER" id="PTHR10414:SF37">
    <property type="entry name" value="BB IN A BOXCAR, ISOFORM C"/>
    <property type="match status" value="1"/>
</dbReference>
<dbReference type="InterPro" id="IPR014729">
    <property type="entry name" value="Rossmann-like_a/b/a_fold"/>
</dbReference>
<name>A0A6N1NPT7_9VIRU</name>
<keyword evidence="4" id="KW-0812">Transmembrane</keyword>
<dbReference type="UniPathway" id="UPA00558">
    <property type="reaction ID" value="UER00742"/>
</dbReference>
<protein>
    <submittedName>
        <fullName evidence="6">Cytidylyltransferase</fullName>
    </submittedName>
</protein>
<evidence type="ECO:0000256" key="4">
    <source>
        <dbReference type="SAM" id="Phobius"/>
    </source>
</evidence>
<keyword evidence="2 6" id="KW-0808">Transferase</keyword>
<dbReference type="GO" id="GO:0016020">
    <property type="term" value="C:membrane"/>
    <property type="evidence" value="ECO:0007669"/>
    <property type="project" value="UniProtKB-SubCell"/>
</dbReference>
<dbReference type="EMBL" id="KY523104">
    <property type="protein sequence ID" value="QKU34787.1"/>
    <property type="molecule type" value="Genomic_DNA"/>
</dbReference>
<dbReference type="InterPro" id="IPR014472">
    <property type="entry name" value="CHOPT"/>
</dbReference>
<dbReference type="GO" id="GO:0016779">
    <property type="term" value="F:nucleotidyltransferase activity"/>
    <property type="evidence" value="ECO:0007669"/>
    <property type="project" value="UniProtKB-KW"/>
</dbReference>
<accession>A0A6N1NPT7</accession>
<evidence type="ECO:0000313" key="6">
    <source>
        <dbReference type="EMBL" id="QKU34787.1"/>
    </source>
</evidence>
<organism evidence="6">
    <name type="scientific">Tupanvirus soda lake</name>
    <dbReference type="NCBI Taxonomy" id="2126985"/>
    <lineage>
        <taxon>Viruses</taxon>
        <taxon>Varidnaviria</taxon>
        <taxon>Bamfordvirae</taxon>
        <taxon>Nucleocytoviricota</taxon>
        <taxon>Megaviricetes</taxon>
        <taxon>Imitervirales</taxon>
        <taxon>Mimiviridae</taxon>
        <taxon>Megamimivirinae</taxon>
        <taxon>Tupanvirus</taxon>
        <taxon>Tupanvirus salinum</taxon>
    </lineage>
</organism>
<evidence type="ECO:0000259" key="5">
    <source>
        <dbReference type="Pfam" id="PF01467"/>
    </source>
</evidence>
<evidence type="ECO:0000256" key="3">
    <source>
        <dbReference type="ARBA" id="ARBA00023136"/>
    </source>
</evidence>
<dbReference type="Pfam" id="PF01467">
    <property type="entry name" value="CTP_transf_like"/>
    <property type="match status" value="1"/>
</dbReference>
<reference evidence="6" key="2">
    <citation type="journal article" date="2018" name="Nat. Commun.">
        <title>Tailed giant Tupanvirus possesses the most complete translational apparatus of the known virosphere.</title>
        <authorList>
            <person name="Abrahao J."/>
            <person name="Silva L."/>
            <person name="Silva L.S."/>
            <person name="Khalil J.Y.B."/>
            <person name="Rodrigues R."/>
            <person name="Arantes T."/>
            <person name="Assis F."/>
            <person name="Boratto P."/>
            <person name="Andrade M."/>
            <person name="Kroon E.G."/>
            <person name="Ribeiro B."/>
            <person name="Bergier I."/>
            <person name="Seligmann H."/>
            <person name="Ghigo E."/>
            <person name="Colson P."/>
            <person name="Levasseur A."/>
            <person name="Kroemer G."/>
            <person name="Raoult D."/>
            <person name="La Scola B."/>
        </authorList>
    </citation>
    <scope>NUCLEOTIDE SEQUENCE [LARGE SCALE GENOMIC DNA]</scope>
    <source>
        <strain evidence="6">Soda lake</strain>
    </source>
</reference>
<dbReference type="GO" id="GO:0016780">
    <property type="term" value="F:phosphotransferase activity, for other substituted phosphate groups"/>
    <property type="evidence" value="ECO:0007669"/>
    <property type="project" value="InterPro"/>
</dbReference>
<proteinExistence type="predicted"/>
<dbReference type="Gene3D" id="3.40.50.620">
    <property type="entry name" value="HUPs"/>
    <property type="match status" value="1"/>
</dbReference>
<sequence>MLNIFLTAEQKYNLSKWKYSVDDKSITTKWFTPFWNFLVSLVPNTVAPNVLSLSGLLCIMYAFHLTYHYIDVYPTLIAFSVFLLIFAYMNLDAIDGKHARLTSNSSPLGELFDHSCDNVSVAFLVLIMCYIYDIQSLTTQWYLVQGAQLVFLESHIRAYRDRVVKFSKYGGPGEFLILYLSMILIKIFFGTSYLKLLFNTIANSFGTNITIFSDVITKYLYFIIFFYLLYLVICIKSYSTRNGLLISMTVRLIPSLLYSTDSLNTYTIIANGLIMSVVTGDMIVAKMANRDLHQLVPILTMLSLFDNFLCVAGCVAYYGILFYEISVGLGIPILSPQINVYCNGVFDMFHEGHMQMLKKAASYGTNLIVGVHSDESVMKYKRQPIMNDIERYRVVGLFGHVNKLVENADLYITEEFIKENNIHIVLCSPEYDFHDDIYYAVPRRMGILKVIPRTNGISTSDLVKRIKERNNTDSKQIFGSMK</sequence>
<dbReference type="GeneID" id="80518199"/>
<dbReference type="GO" id="GO:0006646">
    <property type="term" value="P:phosphatidylethanolamine biosynthetic process"/>
    <property type="evidence" value="ECO:0007669"/>
    <property type="project" value="UniProtKB-UniPathway"/>
</dbReference>